<evidence type="ECO:0000313" key="2">
    <source>
        <dbReference type="EMBL" id="CRK18717.1"/>
    </source>
</evidence>
<proteinExistence type="predicted"/>
<organism evidence="2 3">
    <name type="scientific">Verticillium longisporum</name>
    <name type="common">Verticillium dahliae var. longisporum</name>
    <dbReference type="NCBI Taxonomy" id="100787"/>
    <lineage>
        <taxon>Eukaryota</taxon>
        <taxon>Fungi</taxon>
        <taxon>Dikarya</taxon>
        <taxon>Ascomycota</taxon>
        <taxon>Pezizomycotina</taxon>
        <taxon>Sordariomycetes</taxon>
        <taxon>Hypocreomycetidae</taxon>
        <taxon>Glomerellales</taxon>
        <taxon>Plectosphaerellaceae</taxon>
        <taxon>Verticillium</taxon>
    </lineage>
</organism>
<feature type="region of interest" description="Disordered" evidence="1">
    <location>
        <begin position="24"/>
        <end position="46"/>
    </location>
</feature>
<gene>
    <name evidence="2" type="ORF">BN1708_017692</name>
</gene>
<accession>A0A0G4L9P2</accession>
<dbReference type="Proteomes" id="UP000044602">
    <property type="component" value="Unassembled WGS sequence"/>
</dbReference>
<sequence length="46" mass="5174">MRRRSIFPTCARSTRCNSSMATTRSSSLMAFPPSPRSRSPSWSSFC</sequence>
<protein>
    <submittedName>
        <fullName evidence="2">Uncharacterized protein</fullName>
    </submittedName>
</protein>
<reference evidence="3" key="1">
    <citation type="submission" date="2015-05" db="EMBL/GenBank/DDBJ databases">
        <authorList>
            <person name="Fogelqvist Johan"/>
        </authorList>
    </citation>
    <scope>NUCLEOTIDE SEQUENCE [LARGE SCALE GENOMIC DNA]</scope>
</reference>
<dbReference type="AlphaFoldDB" id="A0A0G4L9P2"/>
<keyword evidence="3" id="KW-1185">Reference proteome</keyword>
<evidence type="ECO:0000313" key="3">
    <source>
        <dbReference type="Proteomes" id="UP000044602"/>
    </source>
</evidence>
<evidence type="ECO:0000256" key="1">
    <source>
        <dbReference type="SAM" id="MobiDB-lite"/>
    </source>
</evidence>
<dbReference type="EMBL" id="CVQH01009946">
    <property type="protein sequence ID" value="CRK18717.1"/>
    <property type="molecule type" value="Genomic_DNA"/>
</dbReference>
<feature type="compositionally biased region" description="Low complexity" evidence="1">
    <location>
        <begin position="36"/>
        <end position="46"/>
    </location>
</feature>
<name>A0A0G4L9P2_VERLO</name>